<keyword evidence="2" id="KW-0560">Oxidoreductase</keyword>
<dbReference type="Gene3D" id="3.20.20.100">
    <property type="entry name" value="NADP-dependent oxidoreductase domain"/>
    <property type="match status" value="1"/>
</dbReference>
<dbReference type="OrthoDB" id="9768851at2"/>
<reference evidence="2 3" key="1">
    <citation type="submission" date="2018-08" db="EMBL/GenBank/DDBJ databases">
        <title>Microbacterium lemovicicum sp. nov., a bacterium isolated from a natural uranium-rich soil.</title>
        <authorList>
            <person name="ORTET P."/>
        </authorList>
    </citation>
    <scope>NUCLEOTIDE SEQUENCE [LARGE SCALE GENOMIC DNA]</scope>
    <source>
        <strain evidence="2 3">Viu22</strain>
    </source>
</reference>
<dbReference type="AlphaFoldDB" id="A0A3S9WDV7"/>
<dbReference type="Pfam" id="PF00248">
    <property type="entry name" value="Aldo_ket_red"/>
    <property type="match status" value="1"/>
</dbReference>
<organism evidence="2 3">
    <name type="scientific">Microbacterium lemovicicum</name>
    <dbReference type="NCBI Taxonomy" id="1072463"/>
    <lineage>
        <taxon>Bacteria</taxon>
        <taxon>Bacillati</taxon>
        <taxon>Actinomycetota</taxon>
        <taxon>Actinomycetes</taxon>
        <taxon>Micrococcales</taxon>
        <taxon>Microbacteriaceae</taxon>
        <taxon>Microbacterium</taxon>
    </lineage>
</organism>
<proteinExistence type="predicted"/>
<accession>A0A3S9WDV7</accession>
<dbReference type="EC" id="1.1.1.107" evidence="2"/>
<evidence type="ECO:0000313" key="3">
    <source>
        <dbReference type="Proteomes" id="UP000276888"/>
    </source>
</evidence>
<dbReference type="InterPro" id="IPR036812">
    <property type="entry name" value="NAD(P)_OxRdtase_dom_sf"/>
</dbReference>
<evidence type="ECO:0000259" key="1">
    <source>
        <dbReference type="Pfam" id="PF00248"/>
    </source>
</evidence>
<dbReference type="CDD" id="cd19090">
    <property type="entry name" value="AKR_AKR15A-like"/>
    <property type="match status" value="1"/>
</dbReference>
<dbReference type="SUPFAM" id="SSF51430">
    <property type="entry name" value="NAD(P)-linked oxidoreductase"/>
    <property type="match status" value="1"/>
</dbReference>
<evidence type="ECO:0000313" key="2">
    <source>
        <dbReference type="EMBL" id="AZS38273.1"/>
    </source>
</evidence>
<gene>
    <name evidence="2" type="primary">pld1</name>
    <name evidence="2" type="ORF">CVS47_02926</name>
</gene>
<dbReference type="Proteomes" id="UP000276888">
    <property type="component" value="Chromosome"/>
</dbReference>
<dbReference type="GO" id="GO:0050235">
    <property type="term" value="F:pyridoxal 4-dehydrogenase activity"/>
    <property type="evidence" value="ECO:0007669"/>
    <property type="project" value="UniProtKB-EC"/>
</dbReference>
<dbReference type="PANTHER" id="PTHR42686:SF1">
    <property type="entry name" value="GH17980P-RELATED"/>
    <property type="match status" value="1"/>
</dbReference>
<dbReference type="PANTHER" id="PTHR42686">
    <property type="entry name" value="GH17980P-RELATED"/>
    <property type="match status" value="1"/>
</dbReference>
<dbReference type="InterPro" id="IPR023210">
    <property type="entry name" value="NADP_OxRdtase_dom"/>
</dbReference>
<dbReference type="EMBL" id="CP031423">
    <property type="protein sequence ID" value="AZS38273.1"/>
    <property type="molecule type" value="Genomic_DNA"/>
</dbReference>
<feature type="domain" description="NADP-dependent oxidoreductase" evidence="1">
    <location>
        <begin position="21"/>
        <end position="317"/>
    </location>
</feature>
<dbReference type="KEGG" id="mlv:CVS47_02926"/>
<dbReference type="GO" id="GO:0005829">
    <property type="term" value="C:cytosol"/>
    <property type="evidence" value="ECO:0007669"/>
    <property type="project" value="TreeGrafter"/>
</dbReference>
<keyword evidence="3" id="KW-1185">Reference proteome</keyword>
<sequence length="333" mass="34202">MSTLSPPSRTLGRTGIEVTTVALGTSGLGRGTAPGSPQESAAVELATAMLASGRTIDTSNEYAGGRSEPVLGLALPAVRDAASRVVTKVDRDPETGAFDRDRVLRSYEESLRRLGVDRVRLLHLHDPYTVSYEEAVAPGGALAGMLELRDSGAVDAIGIAAGPIPLMTRYVDTGAFDVVLSHNRFTLVDRSAAALFENARTRGMGVVNAAPFGAGILATGATGGTTTGAGAGRAPAAAPSYGYRPASAALQDWARRAEAVCAAHGTTLRATALRFSTRSPLVDMTVVGVSSVPRLTQLDALEAETIPDDLWAEIDALGPAPTPIDDDAPGGAG</sequence>
<dbReference type="InterPro" id="IPR020471">
    <property type="entry name" value="AKR"/>
</dbReference>
<dbReference type="RefSeq" id="WP_127096724.1">
    <property type="nucleotide sequence ID" value="NZ_CP031423.1"/>
</dbReference>
<name>A0A3S9WDV7_9MICO</name>
<protein>
    <submittedName>
        <fullName evidence="2">Pyridoxal 4-dehydrogenase</fullName>
        <ecNumber evidence="2">1.1.1.107</ecNumber>
    </submittedName>
</protein>